<accession>G8YB92</accession>
<keyword evidence="2" id="KW-1185">Reference proteome</keyword>
<dbReference type="EMBL" id="FO082050">
    <property type="protein sequence ID" value="CCE82223.1"/>
    <property type="molecule type" value="Genomic_DNA"/>
</dbReference>
<evidence type="ECO:0000313" key="1">
    <source>
        <dbReference type="EMBL" id="CCE82223.1"/>
    </source>
</evidence>
<protein>
    <submittedName>
        <fullName evidence="1">Piso0_001936 protein</fullName>
    </submittedName>
</protein>
<name>G8YB92_PICSO</name>
<reference evidence="1 2" key="1">
    <citation type="journal article" date="2012" name="G3 (Bethesda)">
        <title>Pichia sorbitophila, an interspecies yeast hybrid reveals early steps of genome resolution following polyploidization.</title>
        <authorList>
            <person name="Leh Louis V."/>
            <person name="Despons L."/>
            <person name="Friedrich A."/>
            <person name="Martin T."/>
            <person name="Durrens P."/>
            <person name="Casaregola S."/>
            <person name="Neuveglise C."/>
            <person name="Fairhead C."/>
            <person name="Marck C."/>
            <person name="Cruz J.A."/>
            <person name="Straub M.L."/>
            <person name="Kugler V."/>
            <person name="Sacerdot C."/>
            <person name="Uzunov Z."/>
            <person name="Thierry A."/>
            <person name="Weiss S."/>
            <person name="Bleykasten C."/>
            <person name="De Montigny J."/>
            <person name="Jacques N."/>
            <person name="Jung P."/>
            <person name="Lemaire M."/>
            <person name="Mallet S."/>
            <person name="Morel G."/>
            <person name="Richard G.F."/>
            <person name="Sarkar A."/>
            <person name="Savel G."/>
            <person name="Schacherer J."/>
            <person name="Seret M.L."/>
            <person name="Talla E."/>
            <person name="Samson G."/>
            <person name="Jubin C."/>
            <person name="Poulain J."/>
            <person name="Vacherie B."/>
            <person name="Barbe V."/>
            <person name="Pelletier E."/>
            <person name="Sherman D.J."/>
            <person name="Westhof E."/>
            <person name="Weissenbach J."/>
            <person name="Baret P.V."/>
            <person name="Wincker P."/>
            <person name="Gaillardin C."/>
            <person name="Dujon B."/>
            <person name="Souciet J.L."/>
        </authorList>
    </citation>
    <scope>NUCLEOTIDE SEQUENCE [LARGE SCALE GENOMIC DNA]</scope>
    <source>
        <strain evidence="2">ATCC MYA-4447 / BCRC 22081 / CBS 7064 / NBRC 10061 / NRRL Y-12695</strain>
    </source>
</reference>
<organism evidence="1 2">
    <name type="scientific">Pichia sorbitophila (strain ATCC MYA-4447 / BCRC 22081 / CBS 7064 / NBRC 10061 / NRRL Y-12695)</name>
    <name type="common">Hybrid yeast</name>
    <dbReference type="NCBI Taxonomy" id="559304"/>
    <lineage>
        <taxon>Eukaryota</taxon>
        <taxon>Fungi</taxon>
        <taxon>Dikarya</taxon>
        <taxon>Ascomycota</taxon>
        <taxon>Saccharomycotina</taxon>
        <taxon>Pichiomycetes</taxon>
        <taxon>Debaryomycetaceae</taxon>
        <taxon>Millerozyma</taxon>
    </lineage>
</organism>
<dbReference type="InParanoid" id="G8YB92"/>
<dbReference type="HOGENOM" id="CLU_2513422_0_0_1"/>
<evidence type="ECO:0000313" key="2">
    <source>
        <dbReference type="Proteomes" id="UP000005222"/>
    </source>
</evidence>
<dbReference type="AlphaFoldDB" id="G8YB92"/>
<gene>
    <name evidence="1" type="primary">Piso0_001936</name>
    <name evidence="1" type="ORF">GNLVRS01_PISO0J01131g</name>
</gene>
<dbReference type="Proteomes" id="UP000005222">
    <property type="component" value="Chromosome J"/>
</dbReference>
<sequence length="85" mass="9684">MFSLSLYLSLSPSTFPSLFLSPTPCASSFPSAIKQRYFCDQPVNSIHMNHYCKLCWQRQPPFKVKTTFIGTIQSKKSTINPRGIH</sequence>
<proteinExistence type="predicted"/>